<accession>A0ABV6VXJ5</accession>
<proteinExistence type="predicted"/>
<protein>
    <submittedName>
        <fullName evidence="2">Uncharacterized protein</fullName>
    </submittedName>
</protein>
<evidence type="ECO:0000313" key="3">
    <source>
        <dbReference type="Proteomes" id="UP001592531"/>
    </source>
</evidence>
<reference evidence="2 3" key="1">
    <citation type="submission" date="2024-09" db="EMBL/GenBank/DDBJ databases">
        <authorList>
            <person name="Lee S.D."/>
        </authorList>
    </citation>
    <scope>NUCLEOTIDE SEQUENCE [LARGE SCALE GENOMIC DNA]</scope>
    <source>
        <strain evidence="2 3">N8-3</strain>
    </source>
</reference>
<sequence length="75" mass="8257">MTRIRAFAAFWYDFVVGDDWRIALGVVLALAATAALTHTGTNAWWLPPAAVAALFALSLRRALRATRRKNTDAAR</sequence>
<gene>
    <name evidence="2" type="ORF">ACEZDE_17525</name>
</gene>
<dbReference type="EMBL" id="JBHFAB010000012">
    <property type="protein sequence ID" value="MFC1418427.1"/>
    <property type="molecule type" value="Genomic_DNA"/>
</dbReference>
<keyword evidence="1" id="KW-0472">Membrane</keyword>
<keyword evidence="1" id="KW-1133">Transmembrane helix</keyword>
<feature type="transmembrane region" description="Helical" evidence="1">
    <location>
        <begin position="43"/>
        <end position="59"/>
    </location>
</feature>
<organism evidence="2 3">
    <name type="scientific">Streptacidiphilus cavernicola</name>
    <dbReference type="NCBI Taxonomy" id="3342716"/>
    <lineage>
        <taxon>Bacteria</taxon>
        <taxon>Bacillati</taxon>
        <taxon>Actinomycetota</taxon>
        <taxon>Actinomycetes</taxon>
        <taxon>Kitasatosporales</taxon>
        <taxon>Streptomycetaceae</taxon>
        <taxon>Streptacidiphilus</taxon>
    </lineage>
</organism>
<dbReference type="RefSeq" id="WP_380537224.1">
    <property type="nucleotide sequence ID" value="NZ_JBHFAB010000012.1"/>
</dbReference>
<name>A0ABV6VXJ5_9ACTN</name>
<keyword evidence="1" id="KW-0812">Transmembrane</keyword>
<evidence type="ECO:0000313" key="2">
    <source>
        <dbReference type="EMBL" id="MFC1418427.1"/>
    </source>
</evidence>
<comment type="caution">
    <text evidence="2">The sequence shown here is derived from an EMBL/GenBank/DDBJ whole genome shotgun (WGS) entry which is preliminary data.</text>
</comment>
<evidence type="ECO:0000256" key="1">
    <source>
        <dbReference type="SAM" id="Phobius"/>
    </source>
</evidence>
<keyword evidence="3" id="KW-1185">Reference proteome</keyword>
<dbReference type="Proteomes" id="UP001592531">
    <property type="component" value="Unassembled WGS sequence"/>
</dbReference>
<feature type="transmembrane region" description="Helical" evidence="1">
    <location>
        <begin position="20"/>
        <end position="37"/>
    </location>
</feature>